<keyword evidence="3" id="KW-1185">Reference proteome</keyword>
<proteinExistence type="predicted"/>
<dbReference type="PROSITE" id="PS51708">
    <property type="entry name" value="CHAD"/>
    <property type="match status" value="1"/>
</dbReference>
<gene>
    <name evidence="2" type="ORF">NM686_003885</name>
</gene>
<evidence type="ECO:0000259" key="1">
    <source>
        <dbReference type="PROSITE" id="PS51708"/>
    </source>
</evidence>
<dbReference type="Gene3D" id="1.40.20.10">
    <property type="entry name" value="CHAD domain"/>
    <property type="match status" value="1"/>
</dbReference>
<dbReference type="EMBL" id="CP113517">
    <property type="protein sequence ID" value="WAR45666.1"/>
    <property type="molecule type" value="Genomic_DNA"/>
</dbReference>
<evidence type="ECO:0000313" key="2">
    <source>
        <dbReference type="EMBL" id="WAR45666.1"/>
    </source>
</evidence>
<evidence type="ECO:0000313" key="3">
    <source>
        <dbReference type="Proteomes" id="UP001162780"/>
    </source>
</evidence>
<dbReference type="PANTHER" id="PTHR39339">
    <property type="entry name" value="SLR1444 PROTEIN"/>
    <property type="match status" value="1"/>
</dbReference>
<protein>
    <submittedName>
        <fullName evidence="2">CHAD domain-containing protein</fullName>
    </submittedName>
</protein>
<dbReference type="Proteomes" id="UP001162780">
    <property type="component" value="Chromosome"/>
</dbReference>
<feature type="domain" description="CHAD" evidence="1">
    <location>
        <begin position="1"/>
        <end position="272"/>
    </location>
</feature>
<dbReference type="RefSeq" id="WP_255186575.1">
    <property type="nucleotide sequence ID" value="NZ_CP113517.1"/>
</dbReference>
<dbReference type="Pfam" id="PF05235">
    <property type="entry name" value="CHAD"/>
    <property type="match status" value="1"/>
</dbReference>
<dbReference type="InterPro" id="IPR007899">
    <property type="entry name" value="CHAD_dom"/>
</dbReference>
<dbReference type="PANTHER" id="PTHR39339:SF1">
    <property type="entry name" value="CHAD DOMAIN-CONTAINING PROTEIN"/>
    <property type="match status" value="1"/>
</dbReference>
<sequence>MHDGKRLLHALDSLWTKYQKRLTDCHHRPTEEAVHKLRISTRRLLALIELLKTLSPHPSLQKLRKNLKTQLDAFDELRDTQVMLLEITAKQDSLPDLLPFFRQLQLNEQWLLAQTPARLQAIDQPKIHARFKKSHAHLSQTLGKAHLKPRILTVIDETYQAAMARYQAIDVAQPDTIHRLRIAVKKLRYMLEAGQALLPPLPEDHIEQLHAYLTRMGEFQDSSVLLLNLKAFFGEQVPSSIQSYYQHRHGTILSTFISKREHIKLFWRPSSKQAFPWESCPP</sequence>
<organism evidence="2 3">
    <name type="scientific">Methylomonas rapida</name>
    <dbReference type="NCBI Taxonomy" id="2963939"/>
    <lineage>
        <taxon>Bacteria</taxon>
        <taxon>Pseudomonadati</taxon>
        <taxon>Pseudomonadota</taxon>
        <taxon>Gammaproteobacteria</taxon>
        <taxon>Methylococcales</taxon>
        <taxon>Methylococcaceae</taxon>
        <taxon>Methylomonas</taxon>
    </lineage>
</organism>
<dbReference type="InterPro" id="IPR038186">
    <property type="entry name" value="CHAD_dom_sf"/>
</dbReference>
<name>A0ABY7GMF7_9GAMM</name>
<accession>A0ABY7GMF7</accession>
<dbReference type="SMART" id="SM00880">
    <property type="entry name" value="CHAD"/>
    <property type="match status" value="1"/>
</dbReference>
<reference evidence="2" key="1">
    <citation type="submission" date="2022-11" db="EMBL/GenBank/DDBJ databases">
        <title>Methylomonas rapida sp. nov., Carotenoid-Producing Obligate Methanotrophs with High Growth Characteristics and Biotechnological Potential.</title>
        <authorList>
            <person name="Tikhonova E.N."/>
            <person name="Suleimanov R.Z."/>
            <person name="Miroshnikov K."/>
            <person name="Oshkin I.Y."/>
            <person name="Belova S.E."/>
            <person name="Danilova O.V."/>
            <person name="Ashikhmin A."/>
            <person name="Konopkin A."/>
            <person name="But S.Y."/>
            <person name="Khmelenina V.N."/>
            <person name="Kuznetsov N."/>
            <person name="Pimenov N.V."/>
            <person name="Dedysh S.N."/>
        </authorList>
    </citation>
    <scope>NUCLEOTIDE SEQUENCE</scope>
    <source>
        <strain evidence="2">MP1</strain>
    </source>
</reference>